<keyword evidence="3" id="KW-1185">Reference proteome</keyword>
<reference evidence="2" key="1">
    <citation type="submission" date="2014-09" db="EMBL/GenBank/DDBJ databases">
        <title>Draft genome sequence of an oleaginous Mucoromycotina fungus Mucor ambiguus NBRC6742.</title>
        <authorList>
            <person name="Takeda I."/>
            <person name="Yamane N."/>
            <person name="Morita T."/>
            <person name="Tamano K."/>
            <person name="Machida M."/>
            <person name="Baker S."/>
            <person name="Koike H."/>
        </authorList>
    </citation>
    <scope>NUCLEOTIDE SEQUENCE</scope>
    <source>
        <strain evidence="2">NBRC 6742</strain>
    </source>
</reference>
<dbReference type="Pfam" id="PF17254">
    <property type="entry name" value="DUF5321"/>
    <property type="match status" value="1"/>
</dbReference>
<dbReference type="Proteomes" id="UP000053815">
    <property type="component" value="Unassembled WGS sequence"/>
</dbReference>
<sequence length="211" mass="24659">MSRPANLLFSRILTARAFNVALPRPTVLQQRPSLLTRVPVRSVHAAPKEYNGLQSAAHHFKRQRHMPYFLEYLMWVVFGSEALHLIWLKMDYKEYREKTAHKTKLLEELVERIENGEQIDDSLREEIKMVLMNNKHHSDIVGGSDDDIDDEYLNHLIASSEKYQQSEKKAQPLQQKPAVESTWIKEEEDEESSVNTDGIEKKDTKKKPFFL</sequence>
<evidence type="ECO:0000313" key="3">
    <source>
        <dbReference type="Proteomes" id="UP000053815"/>
    </source>
</evidence>
<proteinExistence type="predicted"/>
<organism evidence="2">
    <name type="scientific">Mucor ambiguus</name>
    <dbReference type="NCBI Taxonomy" id="91626"/>
    <lineage>
        <taxon>Eukaryota</taxon>
        <taxon>Fungi</taxon>
        <taxon>Fungi incertae sedis</taxon>
        <taxon>Mucoromycota</taxon>
        <taxon>Mucoromycotina</taxon>
        <taxon>Mucoromycetes</taxon>
        <taxon>Mucorales</taxon>
        <taxon>Mucorineae</taxon>
        <taxon>Mucoraceae</taxon>
        <taxon>Mucor</taxon>
    </lineage>
</organism>
<feature type="region of interest" description="Disordered" evidence="1">
    <location>
        <begin position="163"/>
        <end position="211"/>
    </location>
</feature>
<name>A0A0C9MT03_9FUNG</name>
<evidence type="ECO:0000256" key="1">
    <source>
        <dbReference type="SAM" id="MobiDB-lite"/>
    </source>
</evidence>
<protein>
    <submittedName>
        <fullName evidence="2">Uncharacterized protein</fullName>
    </submittedName>
</protein>
<gene>
    <name evidence="2" type="ORF">MAM1_0126d05996</name>
</gene>
<dbReference type="InterPro" id="IPR035213">
    <property type="entry name" value="DUF5321"/>
</dbReference>
<evidence type="ECO:0000313" key="2">
    <source>
        <dbReference type="EMBL" id="GAN06512.1"/>
    </source>
</evidence>
<dbReference type="AlphaFoldDB" id="A0A0C9MT03"/>
<dbReference type="EMBL" id="DF836415">
    <property type="protein sequence ID" value="GAN06512.1"/>
    <property type="molecule type" value="Genomic_DNA"/>
</dbReference>
<dbReference type="OrthoDB" id="2253354at2759"/>
<accession>A0A0C9MT03</accession>